<dbReference type="EMBL" id="JACLYZ010000045">
    <property type="protein sequence ID" value="MBM6736260.1"/>
    <property type="molecule type" value="Genomic_DNA"/>
</dbReference>
<sequence>MKKEYSVKLCCATCGCNDHFEFNEAQSYIKCTFCNREYFGGIEELKELNKGLIDEIKEEIEQEAVAQIKNEIKKAFRGSKYFKLK</sequence>
<keyword evidence="2" id="KW-1185">Reference proteome</keyword>
<protein>
    <submittedName>
        <fullName evidence="1">Uncharacterized protein</fullName>
    </submittedName>
</protein>
<dbReference type="RefSeq" id="WP_129661728.1">
    <property type="nucleotide sequence ID" value="NZ_JACLYZ010000045.1"/>
</dbReference>
<proteinExistence type="predicted"/>
<evidence type="ECO:0000313" key="2">
    <source>
        <dbReference type="Proteomes" id="UP000766986"/>
    </source>
</evidence>
<evidence type="ECO:0000313" key="1">
    <source>
        <dbReference type="EMBL" id="MBM6736260.1"/>
    </source>
</evidence>
<dbReference type="Proteomes" id="UP000766986">
    <property type="component" value="Unassembled WGS sequence"/>
</dbReference>
<name>A0ABS2E3Q8_9BACT</name>
<comment type="caution">
    <text evidence="1">The sequence shown here is derived from an EMBL/GenBank/DDBJ whole genome shotgun (WGS) entry which is preliminary data.</text>
</comment>
<accession>A0ABS2E3Q8</accession>
<gene>
    <name evidence="1" type="ORF">H7U35_13725</name>
</gene>
<reference evidence="1 2" key="1">
    <citation type="journal article" date="2021" name="Sci. Rep.">
        <title>The distribution of antibiotic resistance genes in chicken gut microbiota commensals.</title>
        <authorList>
            <person name="Juricova H."/>
            <person name="Matiasovicova J."/>
            <person name="Kubasova T."/>
            <person name="Cejkova D."/>
            <person name="Rychlik I."/>
        </authorList>
    </citation>
    <scope>NUCLEOTIDE SEQUENCE [LARGE SCALE GENOMIC DNA]</scope>
    <source>
        <strain evidence="1 2">An772</strain>
    </source>
</reference>
<organism evidence="1 2">
    <name type="scientific">Mediterranea massiliensis</name>
    <dbReference type="NCBI Taxonomy" id="1841865"/>
    <lineage>
        <taxon>Bacteria</taxon>
        <taxon>Pseudomonadati</taxon>
        <taxon>Bacteroidota</taxon>
        <taxon>Bacteroidia</taxon>
        <taxon>Bacteroidales</taxon>
        <taxon>Bacteroidaceae</taxon>
        <taxon>Mediterranea</taxon>
    </lineage>
</organism>